<gene>
    <name evidence="2" type="ORF">FB459_3402</name>
</gene>
<feature type="region of interest" description="Disordered" evidence="1">
    <location>
        <begin position="157"/>
        <end position="206"/>
    </location>
</feature>
<evidence type="ECO:0000256" key="1">
    <source>
        <dbReference type="SAM" id="MobiDB-lite"/>
    </source>
</evidence>
<dbReference type="AlphaFoldDB" id="A0A542EKG7"/>
<dbReference type="OrthoDB" id="3872827at2"/>
<keyword evidence="3" id="KW-1185">Reference proteome</keyword>
<feature type="compositionally biased region" description="Basic residues" evidence="1">
    <location>
        <begin position="174"/>
        <end position="191"/>
    </location>
</feature>
<evidence type="ECO:0000313" key="3">
    <source>
        <dbReference type="Proteomes" id="UP000320806"/>
    </source>
</evidence>
<name>A0A542EKG7_9MICO</name>
<accession>A0A542EKG7</accession>
<evidence type="ECO:0000313" key="2">
    <source>
        <dbReference type="EMBL" id="TQJ15829.1"/>
    </source>
</evidence>
<evidence type="ECO:0008006" key="4">
    <source>
        <dbReference type="Google" id="ProtNLM"/>
    </source>
</evidence>
<organism evidence="2 3">
    <name type="scientific">Yimella lutea</name>
    <dbReference type="NCBI Taxonomy" id="587872"/>
    <lineage>
        <taxon>Bacteria</taxon>
        <taxon>Bacillati</taxon>
        <taxon>Actinomycetota</taxon>
        <taxon>Actinomycetes</taxon>
        <taxon>Micrococcales</taxon>
        <taxon>Dermacoccaceae</taxon>
        <taxon>Yimella</taxon>
    </lineage>
</organism>
<proteinExistence type="predicted"/>
<protein>
    <recommendedName>
        <fullName evidence="4">Heparin binding hemagglutinin HbhA</fullName>
    </recommendedName>
</protein>
<sequence>MATKFDLKKSITAATPLYAAVGAADTVYTTVRDRALTVGAELKPSAVQVRFTKQIADVREQVEALPATATKVIDDASIEAGDQYATLAKRGEKVVKSLRKQVDGIENTARQQAKDVRSTARKTAKDAQTTAVSTLAAGRKDAAKVVADVAGKVEDEARAEVRSNAAKEGAATKRPARKTVAKKATARKTTARKAPATKAASANSNA</sequence>
<reference evidence="2 3" key="1">
    <citation type="submission" date="2019-06" db="EMBL/GenBank/DDBJ databases">
        <title>Sequencing the genomes of 1000 actinobacteria strains.</title>
        <authorList>
            <person name="Klenk H.-P."/>
        </authorList>
    </citation>
    <scope>NUCLEOTIDE SEQUENCE [LARGE SCALE GENOMIC DNA]</scope>
    <source>
        <strain evidence="2 3">DSM 19828</strain>
    </source>
</reference>
<dbReference type="Proteomes" id="UP000320806">
    <property type="component" value="Unassembled WGS sequence"/>
</dbReference>
<comment type="caution">
    <text evidence="2">The sequence shown here is derived from an EMBL/GenBank/DDBJ whole genome shotgun (WGS) entry which is preliminary data.</text>
</comment>
<dbReference type="EMBL" id="VFMO01000001">
    <property type="protein sequence ID" value="TQJ15829.1"/>
    <property type="molecule type" value="Genomic_DNA"/>
</dbReference>
<dbReference type="RefSeq" id="WP_141929268.1">
    <property type="nucleotide sequence ID" value="NZ_BAABCI010000023.1"/>
</dbReference>